<gene>
    <name evidence="1" type="ORF">CRG98_037291</name>
</gene>
<dbReference type="AlphaFoldDB" id="A0A2I0IF65"/>
<feature type="non-terminal residue" evidence="1">
    <location>
        <position position="1"/>
    </location>
</feature>
<protein>
    <recommendedName>
        <fullName evidence="3">Serine-threonine/tyrosine-protein kinase catalytic domain-containing protein</fullName>
    </recommendedName>
</protein>
<keyword evidence="2" id="KW-1185">Reference proteome</keyword>
<organism evidence="1 2">
    <name type="scientific">Punica granatum</name>
    <name type="common">Pomegranate</name>
    <dbReference type="NCBI Taxonomy" id="22663"/>
    <lineage>
        <taxon>Eukaryota</taxon>
        <taxon>Viridiplantae</taxon>
        <taxon>Streptophyta</taxon>
        <taxon>Embryophyta</taxon>
        <taxon>Tracheophyta</taxon>
        <taxon>Spermatophyta</taxon>
        <taxon>Magnoliopsida</taxon>
        <taxon>eudicotyledons</taxon>
        <taxon>Gunneridae</taxon>
        <taxon>Pentapetalae</taxon>
        <taxon>rosids</taxon>
        <taxon>malvids</taxon>
        <taxon>Myrtales</taxon>
        <taxon>Lythraceae</taxon>
        <taxon>Punica</taxon>
    </lineage>
</organism>
<accession>A0A2I0IF65</accession>
<dbReference type="PANTHER" id="PTHR45631">
    <property type="entry name" value="OS07G0107800 PROTEIN-RELATED"/>
    <property type="match status" value="1"/>
</dbReference>
<dbReference type="Proteomes" id="UP000233551">
    <property type="component" value="Unassembled WGS sequence"/>
</dbReference>
<dbReference type="STRING" id="22663.A0A2I0IF65"/>
<sequence length="142" mass="15966">FQSSGNLNRKSDVYSFGVILFELITGYPAVIRSGSGNIHILRWVTPIIERGDIQSVVDPRLDGKFNVNSAWKLVETAVSCVPTTAVRRPDISRVLAELKECWDIEMALERSQRMGSSKIRSTEAFEMMSVELDDYESVPIAR</sequence>
<evidence type="ECO:0000313" key="2">
    <source>
        <dbReference type="Proteomes" id="UP000233551"/>
    </source>
</evidence>
<dbReference type="InterPro" id="IPR011009">
    <property type="entry name" value="Kinase-like_dom_sf"/>
</dbReference>
<name>A0A2I0IF65_PUNGR</name>
<dbReference type="Gene3D" id="1.10.510.10">
    <property type="entry name" value="Transferase(Phosphotransferase) domain 1"/>
    <property type="match status" value="1"/>
</dbReference>
<evidence type="ECO:0000313" key="1">
    <source>
        <dbReference type="EMBL" id="PKI42320.1"/>
    </source>
</evidence>
<proteinExistence type="predicted"/>
<dbReference type="PANTHER" id="PTHR45631:SF206">
    <property type="entry name" value="PROTEIN KINASE DOMAIN-CONTAINING PROTEIN"/>
    <property type="match status" value="1"/>
</dbReference>
<dbReference type="EMBL" id="PGOL01003197">
    <property type="protein sequence ID" value="PKI42320.1"/>
    <property type="molecule type" value="Genomic_DNA"/>
</dbReference>
<reference evidence="1 2" key="1">
    <citation type="submission" date="2017-11" db="EMBL/GenBank/DDBJ databases">
        <title>De-novo sequencing of pomegranate (Punica granatum L.) genome.</title>
        <authorList>
            <person name="Akparov Z."/>
            <person name="Amiraslanov A."/>
            <person name="Hajiyeva S."/>
            <person name="Abbasov M."/>
            <person name="Kaur K."/>
            <person name="Hamwieh A."/>
            <person name="Solovyev V."/>
            <person name="Salamov A."/>
            <person name="Braich B."/>
            <person name="Kosarev P."/>
            <person name="Mahmoud A."/>
            <person name="Hajiyev E."/>
            <person name="Babayeva S."/>
            <person name="Izzatullayeva V."/>
            <person name="Mammadov A."/>
            <person name="Mammadov A."/>
            <person name="Sharifova S."/>
            <person name="Ojaghi J."/>
            <person name="Eynullazada K."/>
            <person name="Bayramov B."/>
            <person name="Abdulazimova A."/>
            <person name="Shahmuradov I."/>
        </authorList>
    </citation>
    <scope>NUCLEOTIDE SEQUENCE [LARGE SCALE GENOMIC DNA]</scope>
    <source>
        <strain evidence="2">cv. AG2017</strain>
        <tissue evidence="1">Leaf</tissue>
    </source>
</reference>
<dbReference type="SUPFAM" id="SSF56112">
    <property type="entry name" value="Protein kinase-like (PK-like)"/>
    <property type="match status" value="1"/>
</dbReference>
<comment type="caution">
    <text evidence="1">The sequence shown here is derived from an EMBL/GenBank/DDBJ whole genome shotgun (WGS) entry which is preliminary data.</text>
</comment>
<evidence type="ECO:0008006" key="3">
    <source>
        <dbReference type="Google" id="ProtNLM"/>
    </source>
</evidence>